<sequence length="406" mass="44053">MTAVLEGIKVLDFSRVFAAPDSTQLFGDLGADVVKIENPVKGDDCRYLGVTTQELERLGGPSPSFRAFNRNKRSIELDLASEAGRDVARRLIASADILVNNFRPGTMERWGLGYDDLRESHPRLIYCDFHAYGGKGPLAGVGANDLALQAHSGLMSITGEEGGEPVRAGSAIIDLHASLAIVSGVMAALYHRERTGLGQKVETSLLMSSAHLMSYFYQDYWLTGHKHRPMGTANHLSVPNQAFPASDGHVVIIAPSDEMWQRFTHALDPEALDRPEFRTASERLRLRHEVVAAISAVTRSLSKHEIHARLSAVKVNVSIVQDLGEAAEDPQLEAIGGIFAYEGDAGPARYVATPFHLSDTPGEMRTPPPALGAHTEEVLREAGYADDEVADLRARGAFGKADAQPR</sequence>
<dbReference type="InterPro" id="IPR044855">
    <property type="entry name" value="CoA-Trfase_III_dom3_sf"/>
</dbReference>
<evidence type="ECO:0000256" key="1">
    <source>
        <dbReference type="ARBA" id="ARBA00022679"/>
    </source>
</evidence>
<accession>A0AAE4AT65</accession>
<reference evidence="2" key="1">
    <citation type="submission" date="2023-07" db="EMBL/GenBank/DDBJ databases">
        <title>Genomic Encyclopedia of Type Strains, Phase IV (KMG-IV): sequencing the most valuable type-strain genomes for metagenomic binning, comparative biology and taxonomic classification.</title>
        <authorList>
            <person name="Goeker M."/>
        </authorList>
    </citation>
    <scope>NUCLEOTIDE SEQUENCE</scope>
    <source>
        <strain evidence="2">DSM 21202</strain>
    </source>
</reference>
<dbReference type="InterPro" id="IPR003673">
    <property type="entry name" value="CoA-Trfase_fam_III"/>
</dbReference>
<dbReference type="RefSeq" id="WP_306885624.1">
    <property type="nucleotide sequence ID" value="NZ_JAUSUL010000002.1"/>
</dbReference>
<comment type="caution">
    <text evidence="2">The sequence shown here is derived from an EMBL/GenBank/DDBJ whole genome shotgun (WGS) entry which is preliminary data.</text>
</comment>
<dbReference type="PANTHER" id="PTHR48207:SF4">
    <property type="entry name" value="BLL6097 PROTEIN"/>
    <property type="match status" value="1"/>
</dbReference>
<evidence type="ECO:0000313" key="2">
    <source>
        <dbReference type="EMBL" id="MDQ0315795.1"/>
    </source>
</evidence>
<dbReference type="PANTHER" id="PTHR48207">
    <property type="entry name" value="SUCCINATE--HYDROXYMETHYLGLUTARATE COA-TRANSFERASE"/>
    <property type="match status" value="1"/>
</dbReference>
<dbReference type="SUPFAM" id="SSF89796">
    <property type="entry name" value="CoA-transferase family III (CaiB/BaiF)"/>
    <property type="match status" value="1"/>
</dbReference>
<dbReference type="InterPro" id="IPR050483">
    <property type="entry name" value="CoA-transferase_III_domain"/>
</dbReference>
<dbReference type="Proteomes" id="UP001229244">
    <property type="component" value="Unassembled WGS sequence"/>
</dbReference>
<dbReference type="AlphaFoldDB" id="A0AAE4AT65"/>
<evidence type="ECO:0000313" key="3">
    <source>
        <dbReference type="Proteomes" id="UP001229244"/>
    </source>
</evidence>
<keyword evidence="1" id="KW-0808">Transferase</keyword>
<dbReference type="InterPro" id="IPR023606">
    <property type="entry name" value="CoA-Trfase_III_dom_1_sf"/>
</dbReference>
<dbReference type="GO" id="GO:0008410">
    <property type="term" value="F:CoA-transferase activity"/>
    <property type="evidence" value="ECO:0007669"/>
    <property type="project" value="TreeGrafter"/>
</dbReference>
<organism evidence="2 3">
    <name type="scientific">Amorphus orientalis</name>
    <dbReference type="NCBI Taxonomy" id="649198"/>
    <lineage>
        <taxon>Bacteria</taxon>
        <taxon>Pseudomonadati</taxon>
        <taxon>Pseudomonadota</taxon>
        <taxon>Alphaproteobacteria</taxon>
        <taxon>Hyphomicrobiales</taxon>
        <taxon>Amorphaceae</taxon>
        <taxon>Amorphus</taxon>
    </lineage>
</organism>
<dbReference type="Gene3D" id="3.40.50.10540">
    <property type="entry name" value="Crotonobetainyl-coa:carnitine coa-transferase, domain 1"/>
    <property type="match status" value="1"/>
</dbReference>
<gene>
    <name evidence="2" type="ORF">J2S73_002252</name>
</gene>
<proteinExistence type="predicted"/>
<dbReference type="EMBL" id="JAUSUL010000002">
    <property type="protein sequence ID" value="MDQ0315795.1"/>
    <property type="molecule type" value="Genomic_DNA"/>
</dbReference>
<dbReference type="Gene3D" id="3.30.1540.10">
    <property type="entry name" value="formyl-coa transferase, domain 3"/>
    <property type="match status" value="1"/>
</dbReference>
<dbReference type="Pfam" id="PF02515">
    <property type="entry name" value="CoA_transf_3"/>
    <property type="match status" value="1"/>
</dbReference>
<protein>
    <submittedName>
        <fullName evidence="2">Crotonobetainyl-CoA:carnitine CoA-transferase CaiB-like acyl-CoA transferase</fullName>
    </submittedName>
</protein>
<name>A0AAE4AT65_9HYPH</name>
<keyword evidence="3" id="KW-1185">Reference proteome</keyword>